<reference evidence="3 4" key="1">
    <citation type="submission" date="2019-06" db="EMBL/GenBank/DDBJ databases">
        <title>Genome sequence of Rhodobacteraceae bacterium D4M1.</title>
        <authorList>
            <person name="Cao J."/>
        </authorList>
    </citation>
    <scope>NUCLEOTIDE SEQUENCE [LARGE SCALE GENOMIC DNA]</scope>
    <source>
        <strain evidence="3 4">D4M1</strain>
    </source>
</reference>
<dbReference type="NCBIfam" id="TIGR02786">
    <property type="entry name" value="addB_alphas"/>
    <property type="match status" value="1"/>
</dbReference>
<accession>A0A5B8FWB2</accession>
<dbReference type="AlphaFoldDB" id="A0A5B8FWB2"/>
<evidence type="ECO:0000259" key="2">
    <source>
        <dbReference type="Pfam" id="PF12705"/>
    </source>
</evidence>
<protein>
    <submittedName>
        <fullName evidence="3">Double-strand break repair protein AddB</fullName>
    </submittedName>
</protein>
<organism evidence="3 4">
    <name type="scientific">Paroceanicella profunda</name>
    <dbReference type="NCBI Taxonomy" id="2579971"/>
    <lineage>
        <taxon>Bacteria</taxon>
        <taxon>Pseudomonadati</taxon>
        <taxon>Pseudomonadota</taxon>
        <taxon>Alphaproteobacteria</taxon>
        <taxon>Rhodobacterales</taxon>
        <taxon>Paracoccaceae</taxon>
        <taxon>Paroceanicella</taxon>
    </lineage>
</organism>
<dbReference type="EMBL" id="CP040818">
    <property type="protein sequence ID" value="QDL91774.1"/>
    <property type="molecule type" value="Genomic_DNA"/>
</dbReference>
<evidence type="ECO:0000313" key="4">
    <source>
        <dbReference type="Proteomes" id="UP000305888"/>
    </source>
</evidence>
<keyword evidence="4" id="KW-1185">Reference proteome</keyword>
<feature type="compositionally biased region" description="Pro residues" evidence="1">
    <location>
        <begin position="712"/>
        <end position="726"/>
    </location>
</feature>
<dbReference type="InterPro" id="IPR038726">
    <property type="entry name" value="PDDEXK_AddAB-type"/>
</dbReference>
<dbReference type="Gene3D" id="3.90.320.10">
    <property type="match status" value="1"/>
</dbReference>
<sequence>MLFHSPAPRVFTLAPGVNFPAAFAAGLKARARGLPPEALGRVEVIVNASRAAQSLTAALADALAPGLLPRVMLLSDLAARPDAPELPPAVDRLRRMLRLSELVRAFLESTGSFAPVSARFDLAASLAELLDEMQGWAVPAERLERLDVEDHSLHWQTTLAFLRIVARAWPEMLTESEDGALDPEARQRVTVEALAARWAEAPPQHPVIVAGSTGSRAATAELMQAVARLPQGALVLPGFDGHLPGPVWPDLPADHPQASLGRLVTALGLDPERLESWHGTPPEPERSALVSLALRPAPVTDAWRDAVPLVRAQAAAATAGLSLIEADSAREEALAIALAMRETLERPGARVALVTPDRSLARQVTAALARWDIRPDDTAGRPLSLTAPGIFLRLVARTAGRPAAPDTLIALLKHPLAGGAGSIRRDHMLTVATLERDLRAEAAPEVTPEWITAWAARRLGRAERTGRPVTGGPEGLLAWAGWLAGLLGPLCAPGPAELTRRAATLRAAAEALCAGVGGGPAEAARLWALSDGEAAERLFARLEEQDRVGASLGATDLARLMDELMQAENVPPSDPGTAPDRRVMILGALEARMQSADRLILAGLNDGTWPKLPGADPWLSRPMRATLGLPLPERQVGLSAHDFQTGASAGEVILSRAKRAEGTPTIASRWLIRLTNLLEGSGAEGVAALEAMAARGDRWRALARRLDRPAAAVPPEPRPAPRPPVEARPRALSVTQIETLIRDPYAIYARHVLGLRALDPLGRPPDARDRGQVLHAVMERFVAETEAGLPEEPRPLFERIVAEEIDAETPWPAQRRLWRGRMGRGAAWFLEQEAARREVGHPLRQEGRGVLTFALPAGPFTLKAKADRLDRLTDGTLAILDYKTGSPPSRAQMRGYARQLWLEAAIAEAGGFSGIPRAAVSELVYIGLPASGTEGKIERVEVGPGALAEDWQRFVEMMARFDAPDTPYTARLRPDFLTYGSDYDHLSRKGEWDDGEDAE</sequence>
<gene>
    <name evidence="3" type="primary">addB</name>
    <name evidence="3" type="ORF">FDP22_08280</name>
</gene>
<proteinExistence type="predicted"/>
<dbReference type="InterPro" id="IPR027417">
    <property type="entry name" value="P-loop_NTPase"/>
</dbReference>
<evidence type="ECO:0000313" key="3">
    <source>
        <dbReference type="EMBL" id="QDL91774.1"/>
    </source>
</evidence>
<name>A0A5B8FWB2_9RHOB</name>
<dbReference type="InterPro" id="IPR014153">
    <property type="entry name" value="Ds_break_AddB"/>
</dbReference>
<dbReference type="SUPFAM" id="SSF52540">
    <property type="entry name" value="P-loop containing nucleoside triphosphate hydrolases"/>
    <property type="match status" value="1"/>
</dbReference>
<dbReference type="OrthoDB" id="9780606at2"/>
<feature type="region of interest" description="Disordered" evidence="1">
    <location>
        <begin position="710"/>
        <end position="729"/>
    </location>
</feature>
<dbReference type="InterPro" id="IPR011604">
    <property type="entry name" value="PDDEXK-like_dom_sf"/>
</dbReference>
<evidence type="ECO:0000256" key="1">
    <source>
        <dbReference type="SAM" id="MobiDB-lite"/>
    </source>
</evidence>
<dbReference type="Proteomes" id="UP000305888">
    <property type="component" value="Chromosome"/>
</dbReference>
<dbReference type="Pfam" id="PF12705">
    <property type="entry name" value="PDDEXK_1"/>
    <property type="match status" value="1"/>
</dbReference>
<feature type="domain" description="PD-(D/E)XK endonuclease-like" evidence="2">
    <location>
        <begin position="732"/>
        <end position="962"/>
    </location>
</feature>
<dbReference type="KEGG" id="ppru:FDP22_08280"/>
<dbReference type="RefSeq" id="WP_138572174.1">
    <property type="nucleotide sequence ID" value="NZ_CP040818.1"/>
</dbReference>